<dbReference type="EMBL" id="JACIDR010000001">
    <property type="protein sequence ID" value="MBB3972381.1"/>
    <property type="molecule type" value="Genomic_DNA"/>
</dbReference>
<dbReference type="AlphaFoldDB" id="A0A7W6CWJ5"/>
<evidence type="ECO:0000313" key="2">
    <source>
        <dbReference type="EMBL" id="MBB3972381.1"/>
    </source>
</evidence>
<sequence>MSNATSLPRSSAAGLVQARALPIVSAMLLGVMLIAGTGFVSISAVHNAAHDQRHAIGFPCH</sequence>
<dbReference type="NCBIfam" id="TIGR02459">
    <property type="entry name" value="CbtB"/>
    <property type="match status" value="1"/>
</dbReference>
<dbReference type="Pfam" id="PF09489">
    <property type="entry name" value="CbtB"/>
    <property type="match status" value="1"/>
</dbReference>
<evidence type="ECO:0000313" key="3">
    <source>
        <dbReference type="Proteomes" id="UP000528964"/>
    </source>
</evidence>
<accession>A0A7W6CWJ5</accession>
<evidence type="ECO:0000256" key="1">
    <source>
        <dbReference type="SAM" id="Phobius"/>
    </source>
</evidence>
<dbReference type="RefSeq" id="WP_183394163.1">
    <property type="nucleotide sequence ID" value="NZ_JACIDR010000001.1"/>
</dbReference>
<reference evidence="2 3" key="1">
    <citation type="submission" date="2020-08" db="EMBL/GenBank/DDBJ databases">
        <title>Genomic Encyclopedia of Type Strains, Phase IV (KMG-IV): sequencing the most valuable type-strain genomes for metagenomic binning, comparative biology and taxonomic classification.</title>
        <authorList>
            <person name="Goeker M."/>
        </authorList>
    </citation>
    <scope>NUCLEOTIDE SEQUENCE [LARGE SCALE GENOMIC DNA]</scope>
    <source>
        <strain evidence="2 3">DSM 25481</strain>
    </source>
</reference>
<feature type="transmembrane region" description="Helical" evidence="1">
    <location>
        <begin position="20"/>
        <end position="45"/>
    </location>
</feature>
<name>A0A7W6CWJ5_9HYPH</name>
<gene>
    <name evidence="2" type="ORF">GGR24_001014</name>
</gene>
<keyword evidence="1" id="KW-1133">Transmembrane helix</keyword>
<keyword evidence="3" id="KW-1185">Reference proteome</keyword>
<protein>
    <submittedName>
        <fullName evidence="2">Cobalt transporter subunit CbtB</fullName>
    </submittedName>
</protein>
<dbReference type="Proteomes" id="UP000528964">
    <property type="component" value="Unassembled WGS sequence"/>
</dbReference>
<keyword evidence="1" id="KW-0812">Transmembrane</keyword>
<dbReference type="InterPro" id="IPR012667">
    <property type="entry name" value="CbtB_put"/>
</dbReference>
<comment type="caution">
    <text evidence="2">The sequence shown here is derived from an EMBL/GenBank/DDBJ whole genome shotgun (WGS) entry which is preliminary data.</text>
</comment>
<proteinExistence type="predicted"/>
<keyword evidence="1" id="KW-0472">Membrane</keyword>
<organism evidence="2 3">
    <name type="scientific">Hansschlegelia beijingensis</name>
    <dbReference type="NCBI Taxonomy" id="1133344"/>
    <lineage>
        <taxon>Bacteria</taxon>
        <taxon>Pseudomonadati</taxon>
        <taxon>Pseudomonadota</taxon>
        <taxon>Alphaproteobacteria</taxon>
        <taxon>Hyphomicrobiales</taxon>
        <taxon>Methylopilaceae</taxon>
        <taxon>Hansschlegelia</taxon>
    </lineage>
</organism>